<organism evidence="3">
    <name type="scientific">Phytophthora nicotianae</name>
    <name type="common">Potato buckeye rot agent</name>
    <name type="synonym">Phytophthora parasitica</name>
    <dbReference type="NCBI Taxonomy" id="4792"/>
    <lineage>
        <taxon>Eukaryota</taxon>
        <taxon>Sar</taxon>
        <taxon>Stramenopiles</taxon>
        <taxon>Oomycota</taxon>
        <taxon>Peronosporomycetes</taxon>
        <taxon>Peronosporales</taxon>
        <taxon>Peronosporaceae</taxon>
        <taxon>Phytophthora</taxon>
    </lineage>
</organism>
<dbReference type="Proteomes" id="UP000053864">
    <property type="component" value="Unassembled WGS sequence"/>
</dbReference>
<dbReference type="EMBL" id="KI683715">
    <property type="protein sequence ID" value="ETL77402.1"/>
    <property type="molecule type" value="Genomic_DNA"/>
</dbReference>
<proteinExistence type="predicted"/>
<evidence type="ECO:0000313" key="3">
    <source>
        <dbReference type="EMBL" id="ETL77402.1"/>
    </source>
</evidence>
<sequence>THSKSILVATGKMPKRILWRELVLAAEAVEGERILDGLKSFDIRKSHTMACTDCAEPEPHQMRYRLLVCSSDACCESSSTACAWRGKLLTCSVTKCASIYDFGGHNSDAMSPKKKKLTAAQKEYCRELAEQHVRPMRIHHALSRKFSVPLDSLPDLGVIQNYVNHYSRTFLENHDRVDELRAWVQERAFTGAEATDQPFTFSWLLDPERRPVVGDGSDQRPFVVGLSTKA</sequence>
<dbReference type="EMBL" id="KI683894">
    <property type="protein sequence ID" value="ETK97169.1"/>
    <property type="molecule type" value="Genomic_DNA"/>
</dbReference>
<reference evidence="3" key="1">
    <citation type="submission" date="2013-11" db="EMBL/GenBank/DDBJ databases">
        <title>The Genome Sequence of Phytophthora parasitica CHvinca01.</title>
        <authorList>
            <consortium name="The Broad Institute Genomics Platform"/>
            <person name="Russ C."/>
            <person name="Tyler B."/>
            <person name="Panabieres F."/>
            <person name="Shan W."/>
            <person name="Tripathy S."/>
            <person name="Grunwald N."/>
            <person name="Machado M."/>
            <person name="Johnson C.S."/>
            <person name="Arredondo F."/>
            <person name="Hong C."/>
            <person name="Coffey M."/>
            <person name="Young S.K."/>
            <person name="Zeng Q."/>
            <person name="Gargeya S."/>
            <person name="Fitzgerald M."/>
            <person name="Abouelleil A."/>
            <person name="Alvarado L."/>
            <person name="Chapman S.B."/>
            <person name="Gainer-Dewar J."/>
            <person name="Goldberg J."/>
            <person name="Griggs A."/>
            <person name="Gujja S."/>
            <person name="Hansen M."/>
            <person name="Howarth C."/>
            <person name="Imamovic A."/>
            <person name="Ireland A."/>
            <person name="Larimer J."/>
            <person name="McCowan C."/>
            <person name="Murphy C."/>
            <person name="Pearson M."/>
            <person name="Poon T.W."/>
            <person name="Priest M."/>
            <person name="Roberts A."/>
            <person name="Saif S."/>
            <person name="Shea T."/>
            <person name="Sykes S."/>
            <person name="Wortman J."/>
            <person name="Nusbaum C."/>
            <person name="Birren B."/>
        </authorList>
    </citation>
    <scope>NUCLEOTIDE SEQUENCE [LARGE SCALE GENOMIC DNA]</scope>
    <source>
        <strain evidence="3">CHvinca01</strain>
    </source>
</reference>
<evidence type="ECO:0000313" key="2">
    <source>
        <dbReference type="EMBL" id="ETL50519.1"/>
    </source>
</evidence>
<feature type="non-terminal residue" evidence="3">
    <location>
        <position position="1"/>
    </location>
</feature>
<protein>
    <submittedName>
        <fullName evidence="3">Uncharacterized protein</fullName>
    </submittedName>
</protein>
<accession>W2JWV9</accession>
<dbReference type="Proteomes" id="UP000053236">
    <property type="component" value="Unassembled WGS sequence"/>
</dbReference>
<gene>
    <name evidence="1" type="ORF">L915_00256</name>
    <name evidence="2" type="ORF">L916_00257</name>
    <name evidence="3" type="ORF">L917_21657</name>
</gene>
<dbReference type="OrthoDB" id="97124at2759"/>
<reference evidence="1" key="2">
    <citation type="submission" date="2013-11" db="EMBL/GenBank/DDBJ databases">
        <title>The Genome Sequence of Phytophthora parasitica CJ02B3.</title>
        <authorList>
            <consortium name="The Broad Institute Genomics Platform"/>
            <person name="Russ C."/>
            <person name="Tyler B."/>
            <person name="Panabieres F."/>
            <person name="Shan W."/>
            <person name="Tripathy S."/>
            <person name="Grunwald N."/>
            <person name="Machado M."/>
            <person name="Johnson C.S."/>
            <person name="Arredondo F."/>
            <person name="Hong C."/>
            <person name="Coffey M."/>
            <person name="Young S.K."/>
            <person name="Zeng Q."/>
            <person name="Gargeya S."/>
            <person name="Fitzgerald M."/>
            <person name="Abouelleil A."/>
            <person name="Alvarado L."/>
            <person name="Chapman S.B."/>
            <person name="Gainer-Dewar J."/>
            <person name="Goldberg J."/>
            <person name="Griggs A."/>
            <person name="Gujja S."/>
            <person name="Hansen M."/>
            <person name="Howarth C."/>
            <person name="Imamovic A."/>
            <person name="Ireland A."/>
            <person name="Larimer J."/>
            <person name="McCowan C."/>
            <person name="Murphy C."/>
            <person name="Pearson M."/>
            <person name="Poon T.W."/>
            <person name="Priest M."/>
            <person name="Roberts A."/>
            <person name="Saif S."/>
            <person name="Shea T."/>
            <person name="Sykes S."/>
            <person name="Wortman J."/>
            <person name="Nusbaum C."/>
            <person name="Birren B."/>
        </authorList>
    </citation>
    <scope>NUCLEOTIDE SEQUENCE [LARGE SCALE GENOMIC DNA]</scope>
    <source>
        <strain evidence="1">CJ02B3</strain>
    </source>
</reference>
<dbReference type="VEuPathDB" id="FungiDB:PPTG_03811"/>
<evidence type="ECO:0000313" key="4">
    <source>
        <dbReference type="Proteomes" id="UP000053864"/>
    </source>
</evidence>
<dbReference type="EMBL" id="KI670359">
    <property type="protein sequence ID" value="ETL50519.1"/>
    <property type="molecule type" value="Genomic_DNA"/>
</dbReference>
<evidence type="ECO:0000313" key="1">
    <source>
        <dbReference type="EMBL" id="ETK97169.1"/>
    </source>
</evidence>
<dbReference type="AlphaFoldDB" id="W2JWV9"/>
<name>W2JWV9_PHYNI</name>
<dbReference type="Proteomes" id="UP000054423">
    <property type="component" value="Unassembled WGS sequence"/>
</dbReference>
<reference evidence="2 4" key="3">
    <citation type="submission" date="2013-11" db="EMBL/GenBank/DDBJ databases">
        <title>The Genome Sequence of Phytophthora parasitica CJ05E6.</title>
        <authorList>
            <consortium name="The Broad Institute Genomics Platform"/>
            <person name="Russ C."/>
            <person name="Tyler B."/>
            <person name="Panabieres F."/>
            <person name="Shan W."/>
            <person name="Tripathy S."/>
            <person name="Grunwald N."/>
            <person name="Machado M."/>
            <person name="Johnson C.S."/>
            <person name="Arredondo F."/>
            <person name="Hong C."/>
            <person name="Coffey M."/>
            <person name="Young S.K."/>
            <person name="Zeng Q."/>
            <person name="Gargeya S."/>
            <person name="Fitzgerald M."/>
            <person name="Abouelleil A."/>
            <person name="Alvarado L."/>
            <person name="Chapman S.B."/>
            <person name="Gainer-Dewar J."/>
            <person name="Goldberg J."/>
            <person name="Griggs A."/>
            <person name="Gujja S."/>
            <person name="Hansen M."/>
            <person name="Howarth C."/>
            <person name="Imamovic A."/>
            <person name="Ireland A."/>
            <person name="Larimer J."/>
            <person name="McCowan C."/>
            <person name="Murphy C."/>
            <person name="Pearson M."/>
            <person name="Poon T.W."/>
            <person name="Priest M."/>
            <person name="Roberts A."/>
            <person name="Saif S."/>
            <person name="Shea T."/>
            <person name="Sykes S."/>
            <person name="Wortman J."/>
            <person name="Nusbaum C."/>
            <person name="Birren B."/>
        </authorList>
    </citation>
    <scope>NUCLEOTIDE SEQUENCE [LARGE SCALE GENOMIC DNA]</scope>
    <source>
        <strain evidence="2 4">CJ05E6</strain>
    </source>
</reference>